<dbReference type="InterPro" id="IPR009711">
    <property type="entry name" value="UPF0473"/>
</dbReference>
<dbReference type="AlphaFoldDB" id="A0A926EY03"/>
<name>A0A926EY03_9FIRM</name>
<evidence type="ECO:0000313" key="1">
    <source>
        <dbReference type="EMBL" id="MBC8588469.1"/>
    </source>
</evidence>
<dbReference type="Proteomes" id="UP000601171">
    <property type="component" value="Unassembled WGS sequence"/>
</dbReference>
<dbReference type="RefSeq" id="WP_262429925.1">
    <property type="nucleotide sequence ID" value="NZ_JACRTG010000020.1"/>
</dbReference>
<keyword evidence="2" id="KW-1185">Reference proteome</keyword>
<accession>A0A926EY03</accession>
<evidence type="ECO:0000313" key="2">
    <source>
        <dbReference type="Proteomes" id="UP000601171"/>
    </source>
</evidence>
<protein>
    <submittedName>
        <fullName evidence="1">DUF1292 domain-containing protein</fullName>
    </submittedName>
</protein>
<comment type="caution">
    <text evidence="1">The sequence shown here is derived from an EMBL/GenBank/DDBJ whole genome shotgun (WGS) entry which is preliminary data.</text>
</comment>
<dbReference type="EMBL" id="JACRTG010000020">
    <property type="protein sequence ID" value="MBC8588469.1"/>
    <property type="molecule type" value="Genomic_DNA"/>
</dbReference>
<gene>
    <name evidence="1" type="ORF">H8707_09470</name>
</gene>
<reference evidence="1" key="1">
    <citation type="submission" date="2020-08" db="EMBL/GenBank/DDBJ databases">
        <title>Genome public.</title>
        <authorList>
            <person name="Liu C."/>
            <person name="Sun Q."/>
        </authorList>
    </citation>
    <scope>NUCLEOTIDE SEQUENCE</scope>
    <source>
        <strain evidence="1">BX21</strain>
    </source>
</reference>
<organism evidence="1 2">
    <name type="scientific">Paratissierella segnis</name>
    <dbReference type="NCBI Taxonomy" id="2763679"/>
    <lineage>
        <taxon>Bacteria</taxon>
        <taxon>Bacillati</taxon>
        <taxon>Bacillota</taxon>
        <taxon>Tissierellia</taxon>
        <taxon>Tissierellales</taxon>
        <taxon>Tissierellaceae</taxon>
        <taxon>Paratissierella</taxon>
    </lineage>
</organism>
<sequence>MGERHLFYDELGNGIEFIIKAKFSLDDTDYVAMLPTDDIESATYILRVEMDDEGDEILVGIDDDELEEAQEAYEELIKEYLQ</sequence>
<proteinExistence type="predicted"/>
<dbReference type="Pfam" id="PF06949">
    <property type="entry name" value="DUF1292"/>
    <property type="match status" value="1"/>
</dbReference>